<proteinExistence type="predicted"/>
<evidence type="ECO:0000313" key="2">
    <source>
        <dbReference type="EMBL" id="KAF2203190.1"/>
    </source>
</evidence>
<evidence type="ECO:0000256" key="1">
    <source>
        <dbReference type="SAM" id="MobiDB-lite"/>
    </source>
</evidence>
<dbReference type="EMBL" id="ML993910">
    <property type="protein sequence ID" value="KAF2203190.1"/>
    <property type="molecule type" value="Genomic_DNA"/>
</dbReference>
<organism evidence="2 3">
    <name type="scientific">Delitschia confertaspora ATCC 74209</name>
    <dbReference type="NCBI Taxonomy" id="1513339"/>
    <lineage>
        <taxon>Eukaryota</taxon>
        <taxon>Fungi</taxon>
        <taxon>Dikarya</taxon>
        <taxon>Ascomycota</taxon>
        <taxon>Pezizomycotina</taxon>
        <taxon>Dothideomycetes</taxon>
        <taxon>Pleosporomycetidae</taxon>
        <taxon>Pleosporales</taxon>
        <taxon>Delitschiaceae</taxon>
        <taxon>Delitschia</taxon>
    </lineage>
</organism>
<dbReference type="Proteomes" id="UP000799536">
    <property type="component" value="Unassembled WGS sequence"/>
</dbReference>
<feature type="region of interest" description="Disordered" evidence="1">
    <location>
        <begin position="17"/>
        <end position="39"/>
    </location>
</feature>
<comment type="caution">
    <text evidence="2">The sequence shown here is derived from an EMBL/GenBank/DDBJ whole genome shotgun (WGS) entry which is preliminary data.</text>
</comment>
<feature type="region of interest" description="Disordered" evidence="1">
    <location>
        <begin position="203"/>
        <end position="233"/>
    </location>
</feature>
<evidence type="ECO:0000313" key="3">
    <source>
        <dbReference type="Proteomes" id="UP000799536"/>
    </source>
</evidence>
<name>A0A9P4JQ87_9PLEO</name>
<gene>
    <name evidence="2" type="ORF">GQ43DRAFT_439022</name>
</gene>
<reference evidence="2" key="1">
    <citation type="journal article" date="2020" name="Stud. Mycol.">
        <title>101 Dothideomycetes genomes: a test case for predicting lifestyles and emergence of pathogens.</title>
        <authorList>
            <person name="Haridas S."/>
            <person name="Albert R."/>
            <person name="Binder M."/>
            <person name="Bloem J."/>
            <person name="Labutti K."/>
            <person name="Salamov A."/>
            <person name="Andreopoulos B."/>
            <person name="Baker S."/>
            <person name="Barry K."/>
            <person name="Bills G."/>
            <person name="Bluhm B."/>
            <person name="Cannon C."/>
            <person name="Castanera R."/>
            <person name="Culley D."/>
            <person name="Daum C."/>
            <person name="Ezra D."/>
            <person name="Gonzalez J."/>
            <person name="Henrissat B."/>
            <person name="Kuo A."/>
            <person name="Liang C."/>
            <person name="Lipzen A."/>
            <person name="Lutzoni F."/>
            <person name="Magnuson J."/>
            <person name="Mondo S."/>
            <person name="Nolan M."/>
            <person name="Ohm R."/>
            <person name="Pangilinan J."/>
            <person name="Park H.-J."/>
            <person name="Ramirez L."/>
            <person name="Alfaro M."/>
            <person name="Sun H."/>
            <person name="Tritt A."/>
            <person name="Yoshinaga Y."/>
            <person name="Zwiers L.-H."/>
            <person name="Turgeon B."/>
            <person name="Goodwin S."/>
            <person name="Spatafora J."/>
            <person name="Crous P."/>
            <person name="Grigoriev I."/>
        </authorList>
    </citation>
    <scope>NUCLEOTIDE SEQUENCE</scope>
    <source>
        <strain evidence="2">ATCC 74209</strain>
    </source>
</reference>
<sequence>MGKRRLLCPDHVSDCPNPAPHAKKRALKPSAYPSPQGQADADLVAHQHPLVRLLTLYPFLDSIVPKIAAKDLLSLALTSRLAYHYIFRSEKSRIALLSRTRCDSSGIGIRQMHHQKYFDGVIVPEDYVVCGSNDKSRVVPSKPCGSCGVNTCDECRIHITYQAHYRPPDAPDEFPYWSGYAMLSLSEMPIIGPQEYGLPEVWEPPGDRYPRSDPHHDQGSLGLPFDDGSSVESDRPVESIINMDLGHNYDLRSYDAPSSGGPASRILAPFWGVVEARKRLYCPDCFERREGKKDHNSKCKCEGCPPASKYCHCTLKARFLDRWLCLLCYQREQQSLAEQPGAKKENFEHDIRSYKCSCGVQLAKDYNVILCLWCDRPVISDSSLSR</sequence>
<dbReference type="OrthoDB" id="3775616at2759"/>
<protein>
    <submittedName>
        <fullName evidence="2">Uncharacterized protein</fullName>
    </submittedName>
</protein>
<feature type="compositionally biased region" description="Basic and acidic residues" evidence="1">
    <location>
        <begin position="205"/>
        <end position="218"/>
    </location>
</feature>
<keyword evidence="3" id="KW-1185">Reference proteome</keyword>
<dbReference type="AlphaFoldDB" id="A0A9P4JQ87"/>
<accession>A0A9P4JQ87</accession>